<protein>
    <recommendedName>
        <fullName evidence="4">Sulfatase</fullName>
    </recommendedName>
</protein>
<dbReference type="SUPFAM" id="SSF53649">
    <property type="entry name" value="Alkaline phosphatase-like"/>
    <property type="match status" value="1"/>
</dbReference>
<dbReference type="STRING" id="935700.jaqu_34980"/>
<feature type="transmembrane region" description="Helical" evidence="1">
    <location>
        <begin position="7"/>
        <end position="26"/>
    </location>
</feature>
<dbReference type="OrthoDB" id="1376015at2"/>
<evidence type="ECO:0008006" key="4">
    <source>
        <dbReference type="Google" id="ProtNLM"/>
    </source>
</evidence>
<organism evidence="2 3">
    <name type="scientific">Jannaschia aquimarina</name>
    <dbReference type="NCBI Taxonomy" id="935700"/>
    <lineage>
        <taxon>Bacteria</taxon>
        <taxon>Pseudomonadati</taxon>
        <taxon>Pseudomonadota</taxon>
        <taxon>Alphaproteobacteria</taxon>
        <taxon>Rhodobacterales</taxon>
        <taxon>Roseobacteraceae</taxon>
        <taxon>Jannaschia</taxon>
    </lineage>
</organism>
<evidence type="ECO:0000256" key="1">
    <source>
        <dbReference type="SAM" id="Phobius"/>
    </source>
</evidence>
<dbReference type="Gene3D" id="3.40.720.10">
    <property type="entry name" value="Alkaline Phosphatase, subunit A"/>
    <property type="match status" value="1"/>
</dbReference>
<keyword evidence="1" id="KW-0472">Membrane</keyword>
<dbReference type="EMBL" id="JYFE01000062">
    <property type="protein sequence ID" value="KIT14782.1"/>
    <property type="molecule type" value="Genomic_DNA"/>
</dbReference>
<comment type="caution">
    <text evidence="2">The sequence shown here is derived from an EMBL/GenBank/DDBJ whole genome shotgun (WGS) entry which is preliminary data.</text>
</comment>
<feature type="transmembrane region" description="Helical" evidence="1">
    <location>
        <begin position="147"/>
        <end position="167"/>
    </location>
</feature>
<feature type="transmembrane region" description="Helical" evidence="1">
    <location>
        <begin position="114"/>
        <end position="135"/>
    </location>
</feature>
<keyword evidence="1" id="KW-1133">Transmembrane helix</keyword>
<dbReference type="AlphaFoldDB" id="A0A0D1CJA1"/>
<reference evidence="2 3" key="1">
    <citation type="submission" date="2015-02" db="EMBL/GenBank/DDBJ databases">
        <title>Genome Sequence of Jannaschia aquimarina DSM28248, a member of the Roseobacter clade.</title>
        <authorList>
            <person name="Voget S."/>
            <person name="Daniel R."/>
        </authorList>
    </citation>
    <scope>NUCLEOTIDE SEQUENCE [LARGE SCALE GENOMIC DNA]</scope>
    <source>
        <strain evidence="2 3">GSW-M26</strain>
    </source>
</reference>
<accession>A0A0D1CJA1</accession>
<evidence type="ECO:0000313" key="2">
    <source>
        <dbReference type="EMBL" id="KIT14782.1"/>
    </source>
</evidence>
<dbReference type="RefSeq" id="WP_043920271.1">
    <property type="nucleotide sequence ID" value="NZ_FZPF01000024.1"/>
</dbReference>
<proteinExistence type="predicted"/>
<gene>
    <name evidence="2" type="ORF">jaqu_34980</name>
</gene>
<keyword evidence="1" id="KW-0812">Transmembrane</keyword>
<dbReference type="Proteomes" id="UP000032232">
    <property type="component" value="Unassembled WGS sequence"/>
</dbReference>
<name>A0A0D1CJA1_9RHOB</name>
<dbReference type="PATRIC" id="fig|935700.4.peg.3605"/>
<feature type="transmembrane region" description="Helical" evidence="1">
    <location>
        <begin position="46"/>
        <end position="75"/>
    </location>
</feature>
<evidence type="ECO:0000313" key="3">
    <source>
        <dbReference type="Proteomes" id="UP000032232"/>
    </source>
</evidence>
<keyword evidence="3" id="KW-1185">Reference proteome</keyword>
<dbReference type="InterPro" id="IPR017850">
    <property type="entry name" value="Alkaline_phosphatase_core_sf"/>
</dbReference>
<sequence>MTRRTALDWLAALAAILALHAILVMPSHPVGLSLERLVRPTWELPVILVLVAVFPGRWFRATVVGLALTLVVLRLADLGSHFAFERAFNPLLDLHLLVSGWALLSGSVGLGEALAAIAAVIGALALVGWLLWSCLARLVRFAPATRTGLAAPPLAATLAALVIPGWAELAVTPVVAKQIGRMSDGIADLAVFTDALHAAPEAAPRFAALEGRDVILAFVESYGRSYLDDPRYTAVSVPRLTAVESGLAAAGWSARSGWLSAPTRGGQSWLSHATLLSGLWVDRQIRYDRLIASAHPSLNRLFGAAGWRTAAAMPAITLDWPEAAWYGYDVTLDAKGLAYAGQPFEWVTMPDQYTWTALHRDLRGAGPAMIEVALITSHAPWTPLPHILPWEAIGDGSIFDGTRREGASPREVWSDREMIRTQYGLSLDYALEILGQYVEQYGDGALFIVVGDHQPAPLLTGPGASPDVPVHILSDDPRLLSRLPADIFGPGLIPDPDRPTLPMQDIRAILTTIYEDPLQEKPS</sequence>